<dbReference type="InParanoid" id="A0A4R5CS00"/>
<proteinExistence type="predicted"/>
<keyword evidence="4" id="KW-1185">Reference proteome</keyword>
<dbReference type="InterPro" id="IPR012347">
    <property type="entry name" value="Ferritin-like"/>
</dbReference>
<dbReference type="RefSeq" id="WP_131899905.1">
    <property type="nucleotide sequence ID" value="NZ_SMKZ01000050.1"/>
</dbReference>
<dbReference type="PANTHER" id="PTHR36933">
    <property type="entry name" value="SLL0788 PROTEIN"/>
    <property type="match status" value="1"/>
</dbReference>
<reference evidence="3 4" key="1">
    <citation type="submission" date="2019-03" db="EMBL/GenBank/DDBJ databases">
        <title>Draft genome sequences of novel Actinobacteria.</title>
        <authorList>
            <person name="Sahin N."/>
            <person name="Ay H."/>
            <person name="Saygin H."/>
        </authorList>
    </citation>
    <scope>NUCLEOTIDE SEQUENCE [LARGE SCALE GENOMIC DNA]</scope>
    <source>
        <strain evidence="3 4">5K138</strain>
    </source>
</reference>
<dbReference type="OrthoDB" id="26872at2"/>
<evidence type="ECO:0000259" key="2">
    <source>
        <dbReference type="Pfam" id="PF03713"/>
    </source>
</evidence>
<dbReference type="PROSITE" id="PS51257">
    <property type="entry name" value="PROKAR_LIPOPROTEIN"/>
    <property type="match status" value="1"/>
</dbReference>
<evidence type="ECO:0000256" key="1">
    <source>
        <dbReference type="SAM" id="SignalP"/>
    </source>
</evidence>
<evidence type="ECO:0000313" key="4">
    <source>
        <dbReference type="Proteomes" id="UP000294739"/>
    </source>
</evidence>
<organism evidence="3 4">
    <name type="scientific">Jiangella asiatica</name>
    <dbReference type="NCBI Taxonomy" id="2530372"/>
    <lineage>
        <taxon>Bacteria</taxon>
        <taxon>Bacillati</taxon>
        <taxon>Actinomycetota</taxon>
        <taxon>Actinomycetes</taxon>
        <taxon>Jiangellales</taxon>
        <taxon>Jiangellaceae</taxon>
        <taxon>Jiangella</taxon>
    </lineage>
</organism>
<feature type="domain" description="DUF305" evidence="2">
    <location>
        <begin position="86"/>
        <end position="230"/>
    </location>
</feature>
<dbReference type="PANTHER" id="PTHR36933:SF1">
    <property type="entry name" value="SLL0788 PROTEIN"/>
    <property type="match status" value="1"/>
</dbReference>
<feature type="chain" id="PRO_5039157866" evidence="1">
    <location>
        <begin position="22"/>
        <end position="233"/>
    </location>
</feature>
<comment type="caution">
    <text evidence="3">The sequence shown here is derived from an EMBL/GenBank/DDBJ whole genome shotgun (WGS) entry which is preliminary data.</text>
</comment>
<feature type="signal peptide" evidence="1">
    <location>
        <begin position="1"/>
        <end position="21"/>
    </location>
</feature>
<dbReference type="EMBL" id="SMKZ01000050">
    <property type="protein sequence ID" value="TDE00413.1"/>
    <property type="molecule type" value="Genomic_DNA"/>
</dbReference>
<keyword evidence="1" id="KW-0732">Signal</keyword>
<protein>
    <submittedName>
        <fullName evidence="3">DUF305 domain-containing protein</fullName>
    </submittedName>
</protein>
<dbReference type="Gene3D" id="1.20.1260.10">
    <property type="match status" value="1"/>
</dbReference>
<dbReference type="Proteomes" id="UP000294739">
    <property type="component" value="Unassembled WGS sequence"/>
</dbReference>
<accession>A0A4R5CS00</accession>
<dbReference type="InterPro" id="IPR005183">
    <property type="entry name" value="DUF305_CopM-like"/>
</dbReference>
<dbReference type="Pfam" id="PF03713">
    <property type="entry name" value="DUF305"/>
    <property type="match status" value="1"/>
</dbReference>
<gene>
    <name evidence="3" type="ORF">E1269_25580</name>
</gene>
<evidence type="ECO:0000313" key="3">
    <source>
        <dbReference type="EMBL" id="TDE00413.1"/>
    </source>
</evidence>
<name>A0A4R5CS00_9ACTN</name>
<sequence length="233" mass="24576">MARSRRAAPRVPGPAAGAAFAAATALAVMTGCGGSDDSADRGVAPSTSTATSDARVIVPGRPGETAEVIEPGESFEIIEGGYSETDVRFVEQMIPHHRQAVAMAQLAPERAEDERVLLVADRIAAGQSPEILALEAWLTQRDLPVPAETDGHDHGDLPGMITPFQLEQLRDASGAEFDELFLTYMSQHHAGALEMADAEVAGGTDQTAVEMATDVNATQSAEIARMREILDSL</sequence>
<dbReference type="AlphaFoldDB" id="A0A4R5CS00"/>